<proteinExistence type="predicted"/>
<evidence type="ECO:0000313" key="2">
    <source>
        <dbReference type="Proteomes" id="UP001210925"/>
    </source>
</evidence>
<accession>A0AAD5UDY5</accession>
<dbReference type="Proteomes" id="UP001210925">
    <property type="component" value="Unassembled WGS sequence"/>
</dbReference>
<dbReference type="SUPFAM" id="SSF103657">
    <property type="entry name" value="BAR/IMD domain-like"/>
    <property type="match status" value="1"/>
</dbReference>
<gene>
    <name evidence="1" type="ORF">HK103_006299</name>
</gene>
<name>A0AAD5UDY5_9FUNG</name>
<dbReference type="AlphaFoldDB" id="A0AAD5UDY5"/>
<dbReference type="EMBL" id="JADGKB010000067">
    <property type="protein sequence ID" value="KAJ3255380.1"/>
    <property type="molecule type" value="Genomic_DNA"/>
</dbReference>
<dbReference type="InterPro" id="IPR027267">
    <property type="entry name" value="AH/BAR_dom_sf"/>
</dbReference>
<evidence type="ECO:0000313" key="1">
    <source>
        <dbReference type="EMBL" id="KAJ3255380.1"/>
    </source>
</evidence>
<protein>
    <submittedName>
        <fullName evidence="1">Uncharacterized protein</fullName>
    </submittedName>
</protein>
<sequence>MMIVDKTQKKLEAAVEDWTKAKELWASYATTLFNKIETMESDRCNSIKKIFQKYATLVETEFINSAKNANELSVAMNNLETEEYIYGVCQAKGNKEGRDQAIYERKNDTQNGDAALKQSEQISSKLEKLPIDADGHSIATPHKPNYSVTGSLTPSNAAVVDAEGYTIKPHNDNDLFKANFGDDEDFQ</sequence>
<organism evidence="1 2">
    <name type="scientific">Boothiomyces macroporosus</name>
    <dbReference type="NCBI Taxonomy" id="261099"/>
    <lineage>
        <taxon>Eukaryota</taxon>
        <taxon>Fungi</taxon>
        <taxon>Fungi incertae sedis</taxon>
        <taxon>Chytridiomycota</taxon>
        <taxon>Chytridiomycota incertae sedis</taxon>
        <taxon>Chytridiomycetes</taxon>
        <taxon>Rhizophydiales</taxon>
        <taxon>Terramycetaceae</taxon>
        <taxon>Boothiomyces</taxon>
    </lineage>
</organism>
<comment type="caution">
    <text evidence="1">The sequence shown here is derived from an EMBL/GenBank/DDBJ whole genome shotgun (WGS) entry which is preliminary data.</text>
</comment>
<reference evidence="1" key="1">
    <citation type="submission" date="2020-05" db="EMBL/GenBank/DDBJ databases">
        <title>Phylogenomic resolution of chytrid fungi.</title>
        <authorList>
            <person name="Stajich J.E."/>
            <person name="Amses K."/>
            <person name="Simmons R."/>
            <person name="Seto K."/>
            <person name="Myers J."/>
            <person name="Bonds A."/>
            <person name="Quandt C.A."/>
            <person name="Barry K."/>
            <person name="Liu P."/>
            <person name="Grigoriev I."/>
            <person name="Longcore J.E."/>
            <person name="James T.Y."/>
        </authorList>
    </citation>
    <scope>NUCLEOTIDE SEQUENCE</scope>
    <source>
        <strain evidence="1">PLAUS21</strain>
    </source>
</reference>
<keyword evidence="2" id="KW-1185">Reference proteome</keyword>
<dbReference type="Gene3D" id="1.20.1270.60">
    <property type="entry name" value="Arfaptin homology (AH) domain/BAR domain"/>
    <property type="match status" value="1"/>
</dbReference>